<organism evidence="3 4">
    <name type="scientific">Diatraea saccharalis</name>
    <name type="common">sugarcane borer</name>
    <dbReference type="NCBI Taxonomy" id="40085"/>
    <lineage>
        <taxon>Eukaryota</taxon>
        <taxon>Metazoa</taxon>
        <taxon>Ecdysozoa</taxon>
        <taxon>Arthropoda</taxon>
        <taxon>Hexapoda</taxon>
        <taxon>Insecta</taxon>
        <taxon>Pterygota</taxon>
        <taxon>Neoptera</taxon>
        <taxon>Endopterygota</taxon>
        <taxon>Lepidoptera</taxon>
        <taxon>Glossata</taxon>
        <taxon>Ditrysia</taxon>
        <taxon>Pyraloidea</taxon>
        <taxon>Crambidae</taxon>
        <taxon>Crambinae</taxon>
        <taxon>Diatraea</taxon>
    </lineage>
</organism>
<gene>
    <name evidence="3" type="ORF">DIATSA_LOCUS9064</name>
</gene>
<evidence type="ECO:0000256" key="1">
    <source>
        <dbReference type="SAM" id="MobiDB-lite"/>
    </source>
</evidence>
<feature type="compositionally biased region" description="Low complexity" evidence="1">
    <location>
        <begin position="49"/>
        <end position="66"/>
    </location>
</feature>
<dbReference type="EMBL" id="OU893334">
    <property type="protein sequence ID" value="CAG9791452.1"/>
    <property type="molecule type" value="Genomic_DNA"/>
</dbReference>
<name>A0A9N9R869_9NEOP</name>
<reference evidence="3" key="1">
    <citation type="submission" date="2021-12" db="EMBL/GenBank/DDBJ databases">
        <authorList>
            <person name="King R."/>
        </authorList>
    </citation>
    <scope>NUCLEOTIDE SEQUENCE</scope>
</reference>
<evidence type="ECO:0000313" key="3">
    <source>
        <dbReference type="EMBL" id="CAG9791452.1"/>
    </source>
</evidence>
<feature type="domain" description="DUF8207" evidence="2">
    <location>
        <begin position="252"/>
        <end position="359"/>
    </location>
</feature>
<sequence>MLWFLKQRLILRSKHAESNCDDLFPSDEEGSVQGELPQVPPKKLKRSKASGSSSSSDPAIAPAAVSSSLGTAKRSKKIKINPITKPQVTATDLFGSDSEDPDEPTPQPAAVEYSFIMDVDIKEQLIKSVDNIKNKIREIQSAEEAATLKYKKVFKPITDNLETMIKSNDRNKPTLNVSIDMSNHDIDENLNSSLDYEDFSKNAQADSNASSEYYDYADDEVTKKAGSPYKKLNDTLASLKDEKMEFYGNYINVPFGIRSENKEMMIGNSKISLSSSSNASQTNKKYVLSIGDRNYELTPGLRELLMRNKPNLNVINEKDKITYKDILHYTNAHKRNFDPDGQIKGDKGLKYRQIIKPLFSQPTKVENKYLSTAKSGGGYKPKYKVYKRNTDYIFWDDPNELIERLKLIIASKNAGNTNHDNEILSIIEELTEAGIIKE</sequence>
<proteinExistence type="predicted"/>
<dbReference type="Proteomes" id="UP001153714">
    <property type="component" value="Chromosome 3"/>
</dbReference>
<dbReference type="AlphaFoldDB" id="A0A9N9R869"/>
<accession>A0A9N9R869</accession>
<feature type="region of interest" description="Disordered" evidence="1">
    <location>
        <begin position="19"/>
        <end position="66"/>
    </location>
</feature>
<keyword evidence="4" id="KW-1185">Reference proteome</keyword>
<dbReference type="InterPro" id="IPR058520">
    <property type="entry name" value="DUF8207"/>
</dbReference>
<evidence type="ECO:0000259" key="2">
    <source>
        <dbReference type="Pfam" id="PF26634"/>
    </source>
</evidence>
<dbReference type="PANTHER" id="PTHR35374">
    <property type="entry name" value="CYCLIN-DEPENDENT KINASE 11A-LIKE"/>
    <property type="match status" value="1"/>
</dbReference>
<dbReference type="PANTHER" id="PTHR35374:SF1">
    <property type="entry name" value="PROTEIN KINASE DOMAIN-CONTAINING PROTEIN"/>
    <property type="match status" value="1"/>
</dbReference>
<protein>
    <recommendedName>
        <fullName evidence="2">DUF8207 domain-containing protein</fullName>
    </recommendedName>
</protein>
<dbReference type="OrthoDB" id="7482566at2759"/>
<evidence type="ECO:0000313" key="4">
    <source>
        <dbReference type="Proteomes" id="UP001153714"/>
    </source>
</evidence>
<dbReference type="Pfam" id="PF26634">
    <property type="entry name" value="DUF8207"/>
    <property type="match status" value="1"/>
</dbReference>
<reference evidence="3" key="2">
    <citation type="submission" date="2022-10" db="EMBL/GenBank/DDBJ databases">
        <authorList>
            <consortium name="ENA_rothamsted_submissions"/>
            <consortium name="culmorum"/>
            <person name="King R."/>
        </authorList>
    </citation>
    <scope>NUCLEOTIDE SEQUENCE</scope>
</reference>